<evidence type="ECO:0000313" key="2">
    <source>
        <dbReference type="EMBL" id="MFC0708109.1"/>
    </source>
</evidence>
<evidence type="ECO:0000313" key="3">
    <source>
        <dbReference type="Proteomes" id="UP001589891"/>
    </source>
</evidence>
<feature type="region of interest" description="Disordered" evidence="1">
    <location>
        <begin position="84"/>
        <end position="104"/>
    </location>
</feature>
<sequence>MPFFGEWGVYREIRLPEFEAVFERGDGLSALADGKKADTPLYCKEGEELAGLGLMFVACRSEGLPAISRQGTARYRKNPAACAAAKGSTGEKRHRHRSRRPQQTFCECEPSGGKRCVLPIGRAWRPRRFVASESDHCSRHRSGSRLCDAG</sequence>
<accession>A0ABV6SF04</accession>
<keyword evidence="3" id="KW-1185">Reference proteome</keyword>
<organism evidence="2 3">
    <name type="scientific">Azorhizophilus paspali</name>
    <name type="common">Azotobacter paspali</name>
    <dbReference type="NCBI Taxonomy" id="69963"/>
    <lineage>
        <taxon>Bacteria</taxon>
        <taxon>Pseudomonadati</taxon>
        <taxon>Pseudomonadota</taxon>
        <taxon>Gammaproteobacteria</taxon>
        <taxon>Pseudomonadales</taxon>
        <taxon>Pseudomonadaceae</taxon>
        <taxon>Azorhizophilus</taxon>
    </lineage>
</organism>
<comment type="caution">
    <text evidence="2">The sequence shown here is derived from an EMBL/GenBank/DDBJ whole genome shotgun (WGS) entry which is preliminary data.</text>
</comment>
<dbReference type="Proteomes" id="UP001589891">
    <property type="component" value="Unassembled WGS sequence"/>
</dbReference>
<dbReference type="RefSeq" id="WP_394543644.1">
    <property type="nucleotide sequence ID" value="NZ_CP171449.1"/>
</dbReference>
<dbReference type="EMBL" id="JBHLSS010000002">
    <property type="protein sequence ID" value="MFC0708109.1"/>
    <property type="molecule type" value="Genomic_DNA"/>
</dbReference>
<proteinExistence type="predicted"/>
<protein>
    <submittedName>
        <fullName evidence="2">Uncharacterized protein</fullName>
    </submittedName>
</protein>
<reference evidence="2 3" key="1">
    <citation type="submission" date="2024-09" db="EMBL/GenBank/DDBJ databases">
        <authorList>
            <person name="Sun Q."/>
            <person name="Mori K."/>
        </authorList>
    </citation>
    <scope>NUCLEOTIDE SEQUENCE [LARGE SCALE GENOMIC DNA]</scope>
    <source>
        <strain evidence="2 3">NCAIM B.01794</strain>
    </source>
</reference>
<gene>
    <name evidence="2" type="ORF">ACFFGX_00245</name>
</gene>
<evidence type="ECO:0000256" key="1">
    <source>
        <dbReference type="SAM" id="MobiDB-lite"/>
    </source>
</evidence>
<name>A0ABV6SF04_AZOPA</name>